<dbReference type="OrthoDB" id="213028at2"/>
<dbReference type="AlphaFoldDB" id="C1D3J8"/>
<keyword evidence="2" id="KW-1185">Reference proteome</keyword>
<dbReference type="PANTHER" id="PTHR33221">
    <property type="entry name" value="WINGED HELIX-TURN-HELIX TRANSCRIPTIONAL REGULATOR, RRF2 FAMILY"/>
    <property type="match status" value="1"/>
</dbReference>
<dbReference type="Proteomes" id="UP000002208">
    <property type="component" value="Plasmid 3"/>
</dbReference>
<evidence type="ECO:0000313" key="2">
    <source>
        <dbReference type="Proteomes" id="UP000002208"/>
    </source>
</evidence>
<geneLocation type="plasmid" evidence="2">
    <name>pDeide3</name>
</geneLocation>
<dbReference type="EMBL" id="CP001117">
    <property type="protein sequence ID" value="ACO48077.1"/>
    <property type="molecule type" value="Genomic_DNA"/>
</dbReference>
<dbReference type="GO" id="GO:0003700">
    <property type="term" value="F:DNA-binding transcription factor activity"/>
    <property type="evidence" value="ECO:0007669"/>
    <property type="project" value="TreeGrafter"/>
</dbReference>
<dbReference type="KEGG" id="ddr:Deide_3p01340"/>
<dbReference type="PROSITE" id="PS51197">
    <property type="entry name" value="HTH_RRF2_2"/>
    <property type="match status" value="1"/>
</dbReference>
<dbReference type="Pfam" id="PF02082">
    <property type="entry name" value="Rrf2"/>
    <property type="match status" value="1"/>
</dbReference>
<organism evidence="1 2">
    <name type="scientific">Deinococcus deserti (strain DSM 17065 / CIP 109153 / LMG 22923 / VCD115)</name>
    <dbReference type="NCBI Taxonomy" id="546414"/>
    <lineage>
        <taxon>Bacteria</taxon>
        <taxon>Thermotogati</taxon>
        <taxon>Deinococcota</taxon>
        <taxon>Deinococci</taxon>
        <taxon>Deinococcales</taxon>
        <taxon>Deinococcaceae</taxon>
        <taxon>Deinococcus</taxon>
    </lineage>
</organism>
<dbReference type="GO" id="GO:0005829">
    <property type="term" value="C:cytosol"/>
    <property type="evidence" value="ECO:0007669"/>
    <property type="project" value="TreeGrafter"/>
</dbReference>
<dbReference type="InterPro" id="IPR036388">
    <property type="entry name" value="WH-like_DNA-bd_sf"/>
</dbReference>
<proteinExistence type="predicted"/>
<dbReference type="PANTHER" id="PTHR33221:SF15">
    <property type="entry name" value="HTH-TYPE TRANSCRIPTIONAL REGULATOR YWGB-RELATED"/>
    <property type="match status" value="1"/>
</dbReference>
<evidence type="ECO:0000313" key="1">
    <source>
        <dbReference type="EMBL" id="ACO48077.1"/>
    </source>
</evidence>
<sequence>MNSQYAIAVHILTLISLYPHNARTSDEIAASVGVNPVVVRNVMSLLRKAGLLDTRQGSPGARLIRPPEAITLLDVYHAVNAPELVFKLHDQPHPQCPVGGNIQAALTTVLGNAQQAMEDHLATVTLADIMADLVQLAL</sequence>
<dbReference type="HOGENOM" id="CLU_107144_4_2_0"/>
<accession>C1D3J8</accession>
<dbReference type="InterPro" id="IPR000944">
    <property type="entry name" value="Tscrpt_reg_Rrf2"/>
</dbReference>
<dbReference type="RefSeq" id="WP_012694950.1">
    <property type="nucleotide sequence ID" value="NC_012528.1"/>
</dbReference>
<reference evidence="1 2" key="1">
    <citation type="journal article" date="2009" name="PLoS Genet.">
        <title>Alliance of proteomics and genomics to unravel the specificities of Sahara bacterium Deinococcus deserti.</title>
        <authorList>
            <person name="de Groot A."/>
            <person name="Dulermo R."/>
            <person name="Ortet P."/>
            <person name="Blanchard L."/>
            <person name="Guerin P."/>
            <person name="Fernandez B."/>
            <person name="Vacherie B."/>
            <person name="Dossat C."/>
            <person name="Jolivet E."/>
            <person name="Siguier P."/>
            <person name="Chandler M."/>
            <person name="Barakat M."/>
            <person name="Dedieu A."/>
            <person name="Barbe V."/>
            <person name="Heulin T."/>
            <person name="Sommer S."/>
            <person name="Achouak W."/>
            <person name="Armengaud J."/>
        </authorList>
    </citation>
    <scope>NUCLEOTIDE SEQUENCE [LARGE SCALE GENOMIC DNA]</scope>
    <source>
        <strain evidence="2">DSM 17065 / CIP 109153 / LMG 22923 / VCD115</strain>
        <plasmid evidence="2">pDeide3</plasmid>
    </source>
</reference>
<keyword evidence="1" id="KW-0614">Plasmid</keyword>
<protein>
    <submittedName>
        <fullName evidence="1">Putative transcriptional regulator, Rrf2 family</fullName>
    </submittedName>
</protein>
<dbReference type="InterPro" id="IPR036390">
    <property type="entry name" value="WH_DNA-bd_sf"/>
</dbReference>
<name>C1D3J8_DEIDV</name>
<dbReference type="FunFam" id="1.10.10.10:FF:000138">
    <property type="entry name" value="Rrf2 family transcriptional regulator"/>
    <property type="match status" value="1"/>
</dbReference>
<gene>
    <name evidence="1" type="ordered locus">Deide_3p01340</name>
</gene>
<dbReference type="Gene3D" id="1.10.10.10">
    <property type="entry name" value="Winged helix-like DNA-binding domain superfamily/Winged helix DNA-binding domain"/>
    <property type="match status" value="1"/>
</dbReference>
<dbReference type="SUPFAM" id="SSF46785">
    <property type="entry name" value="Winged helix' DNA-binding domain"/>
    <property type="match status" value="1"/>
</dbReference>